<dbReference type="PROSITE" id="PS51465">
    <property type="entry name" value="KAZAL_2"/>
    <property type="match status" value="6"/>
</dbReference>
<keyword evidence="5" id="KW-1015">Disulfide bond</keyword>
<keyword evidence="7" id="KW-0732">Signal</keyword>
<dbReference type="OrthoDB" id="126772at2759"/>
<feature type="domain" description="Kazal-like" evidence="8">
    <location>
        <begin position="351"/>
        <end position="393"/>
    </location>
</feature>
<dbReference type="GO" id="GO:0005576">
    <property type="term" value="C:extracellular region"/>
    <property type="evidence" value="ECO:0007669"/>
    <property type="project" value="UniProtKB-SubCell"/>
</dbReference>
<dbReference type="EMBL" id="MCFN01000276">
    <property type="protein sequence ID" value="OXB61394.1"/>
    <property type="molecule type" value="Genomic_DNA"/>
</dbReference>
<keyword evidence="4" id="KW-0722">Serine protease inhibitor</keyword>
<feature type="domain" description="Kazal-like" evidence="8">
    <location>
        <begin position="285"/>
        <end position="350"/>
    </location>
</feature>
<dbReference type="CDD" id="cd00104">
    <property type="entry name" value="KAZAL_FS"/>
    <property type="match status" value="1"/>
</dbReference>
<evidence type="ECO:0000256" key="7">
    <source>
        <dbReference type="SAM" id="SignalP"/>
    </source>
</evidence>
<dbReference type="Proteomes" id="UP000198323">
    <property type="component" value="Unassembled WGS sequence"/>
</dbReference>
<dbReference type="SUPFAM" id="SSF100895">
    <property type="entry name" value="Kazal-type serine protease inhibitors"/>
    <property type="match status" value="6"/>
</dbReference>
<dbReference type="PROSITE" id="PS00282">
    <property type="entry name" value="KAZAL_1"/>
    <property type="match status" value="5"/>
</dbReference>
<comment type="caution">
    <text evidence="9">The sequence shown here is derived from an EMBL/GenBank/DDBJ whole genome shotgun (WGS) entry which is preliminary data.</text>
</comment>
<organism evidence="9 10">
    <name type="scientific">Callipepla squamata</name>
    <name type="common">Scaled quail</name>
    <dbReference type="NCBI Taxonomy" id="9009"/>
    <lineage>
        <taxon>Eukaryota</taxon>
        <taxon>Metazoa</taxon>
        <taxon>Chordata</taxon>
        <taxon>Craniata</taxon>
        <taxon>Vertebrata</taxon>
        <taxon>Euteleostomi</taxon>
        <taxon>Archelosauria</taxon>
        <taxon>Archosauria</taxon>
        <taxon>Dinosauria</taxon>
        <taxon>Saurischia</taxon>
        <taxon>Theropoda</taxon>
        <taxon>Coelurosauria</taxon>
        <taxon>Aves</taxon>
        <taxon>Neognathae</taxon>
        <taxon>Galloanserae</taxon>
        <taxon>Galliformes</taxon>
        <taxon>Odontophoridae</taxon>
        <taxon>Callipepla</taxon>
    </lineage>
</organism>
<keyword evidence="10" id="KW-1185">Reference proteome</keyword>
<feature type="signal peptide" evidence="7">
    <location>
        <begin position="1"/>
        <end position="23"/>
    </location>
</feature>
<feature type="domain" description="Kazal-like" evidence="8">
    <location>
        <begin position="22"/>
        <end position="87"/>
    </location>
</feature>
<evidence type="ECO:0000259" key="8">
    <source>
        <dbReference type="PROSITE" id="PS51465"/>
    </source>
</evidence>
<feature type="domain" description="Kazal-like" evidence="8">
    <location>
        <begin position="154"/>
        <end position="219"/>
    </location>
</feature>
<protein>
    <recommendedName>
        <fullName evidence="8">Kazal-like domain-containing protein</fullName>
    </recommendedName>
</protein>
<keyword evidence="3" id="KW-0646">Protease inhibitor</keyword>
<evidence type="ECO:0000256" key="3">
    <source>
        <dbReference type="ARBA" id="ARBA00022690"/>
    </source>
</evidence>
<evidence type="ECO:0000256" key="2">
    <source>
        <dbReference type="ARBA" id="ARBA00022525"/>
    </source>
</evidence>
<sequence>MRMAGQLLKVVLALCCFAGIAFGIEVDCSLYASGIGKDGTSWVACPRDLKPVCGTDGSTYSNECGICLYNREHGANIEKEHDGECRPKHIAVDCSKYPSTVSKDGRTLVACPRILSPVCGTDGFTYDNECGICAHNAEEGTHVSKKHYGKCRQEIPDIDCDQYPTRRINGSKPLVRCPRILLPVCGTDGFTYDNECGICAHNLQHGTEVKKSHDGRCKEKSTPLDCTQYLRDTSNGEAITACPFILQEVCGTDGVTYSNDCSLCAHNIQLGTSVAKKHDGRCAEEVPELDCSKYRTSTLKDGRQLMACTMIYSPVCATNGVTYASECTLCAHNLEHRTNLGKRKNGRCEEDITKEHCRGIEQVSPICTMEYIPHCGSDGETYGNRCLFCNAYL</sequence>
<dbReference type="Pfam" id="PF00050">
    <property type="entry name" value="Kazal_1"/>
    <property type="match status" value="6"/>
</dbReference>
<dbReference type="Gene3D" id="3.30.60.30">
    <property type="match status" value="6"/>
</dbReference>
<keyword evidence="2" id="KW-0964">Secreted</keyword>
<keyword evidence="6" id="KW-0325">Glycoprotein</keyword>
<dbReference type="AlphaFoldDB" id="A0A226N1D9"/>
<proteinExistence type="predicted"/>
<evidence type="ECO:0000256" key="1">
    <source>
        <dbReference type="ARBA" id="ARBA00004613"/>
    </source>
</evidence>
<gene>
    <name evidence="9" type="ORF">ASZ78_000262</name>
</gene>
<dbReference type="STRING" id="9009.A0A226N1D9"/>
<comment type="subcellular location">
    <subcellularLocation>
        <location evidence="1">Secreted</location>
    </subcellularLocation>
</comment>
<reference evidence="9 10" key="1">
    <citation type="submission" date="2016-07" db="EMBL/GenBank/DDBJ databases">
        <title>Disparate Historic Effective Population Sizes Predicted by Modern Levels of Genome Diversity for the Scaled Quail (Callipepla squamata) and the Northern Bobwhite (Colinus virginianus): Inferences from First and Second Generation Draft Genome Assemblies for Sympatric New World Quail.</title>
        <authorList>
            <person name="Oldeschulte D.L."/>
            <person name="Halley Y.A."/>
            <person name="Bhattarai E.K."/>
            <person name="Brashear W.A."/>
            <person name="Hill J."/>
            <person name="Metz R.P."/>
            <person name="Johnson C.D."/>
            <person name="Rollins D."/>
            <person name="Peterson M.J."/>
            <person name="Bickhart D.M."/>
            <person name="Decker J.E."/>
            <person name="Seabury C.M."/>
        </authorList>
    </citation>
    <scope>NUCLEOTIDE SEQUENCE [LARGE SCALE GENOMIC DNA]</scope>
    <source>
        <strain evidence="9 10">Texas</strain>
        <tissue evidence="9">Leg muscle</tissue>
    </source>
</reference>
<dbReference type="SMART" id="SM00280">
    <property type="entry name" value="KAZAL"/>
    <property type="match status" value="6"/>
</dbReference>
<dbReference type="GO" id="GO:0004867">
    <property type="term" value="F:serine-type endopeptidase inhibitor activity"/>
    <property type="evidence" value="ECO:0007669"/>
    <property type="project" value="UniProtKB-KW"/>
</dbReference>
<evidence type="ECO:0000256" key="5">
    <source>
        <dbReference type="ARBA" id="ARBA00023157"/>
    </source>
</evidence>
<evidence type="ECO:0000313" key="9">
    <source>
        <dbReference type="EMBL" id="OXB61394.1"/>
    </source>
</evidence>
<dbReference type="InterPro" id="IPR036058">
    <property type="entry name" value="Kazal_dom_sf"/>
</dbReference>
<name>A0A226N1D9_CALSU</name>
<accession>A0A226N1D9</accession>
<dbReference type="PANTHER" id="PTHR21312">
    <property type="entry name" value="SERINE PROTEASE INHIBITOR"/>
    <property type="match status" value="1"/>
</dbReference>
<feature type="domain" description="Kazal-like" evidence="8">
    <location>
        <begin position="220"/>
        <end position="284"/>
    </location>
</feature>
<evidence type="ECO:0000256" key="6">
    <source>
        <dbReference type="ARBA" id="ARBA00023180"/>
    </source>
</evidence>
<evidence type="ECO:0000256" key="4">
    <source>
        <dbReference type="ARBA" id="ARBA00022900"/>
    </source>
</evidence>
<dbReference type="FunFam" id="3.30.60.30:FF:000036">
    <property type="entry name" value="Ovomucoid"/>
    <property type="match status" value="5"/>
</dbReference>
<dbReference type="InterPro" id="IPR002350">
    <property type="entry name" value="Kazal_dom"/>
</dbReference>
<feature type="chain" id="PRO_5013347938" description="Kazal-like domain-containing protein" evidence="7">
    <location>
        <begin position="24"/>
        <end position="393"/>
    </location>
</feature>
<dbReference type="PANTHER" id="PTHR21312:SF28">
    <property type="entry name" value="OVOINHIBITOR-RELATED"/>
    <property type="match status" value="1"/>
</dbReference>
<evidence type="ECO:0000313" key="10">
    <source>
        <dbReference type="Proteomes" id="UP000198323"/>
    </source>
</evidence>
<feature type="domain" description="Kazal-like" evidence="8">
    <location>
        <begin position="88"/>
        <end position="153"/>
    </location>
</feature>